<evidence type="ECO:0000313" key="4">
    <source>
        <dbReference type="Proteomes" id="UP000807769"/>
    </source>
</evidence>
<dbReference type="GeneID" id="64635870"/>
<proteinExistence type="predicted"/>
<feature type="domain" description="AAA protein C-terminal winged helix" evidence="2">
    <location>
        <begin position="391"/>
        <end position="512"/>
    </location>
</feature>
<reference evidence="3" key="1">
    <citation type="journal article" date="2020" name="New Phytol.">
        <title>Comparative genomics reveals dynamic genome evolution in host specialist ectomycorrhizal fungi.</title>
        <authorList>
            <person name="Lofgren L.A."/>
            <person name="Nguyen N.H."/>
            <person name="Vilgalys R."/>
            <person name="Ruytinx J."/>
            <person name="Liao H.L."/>
            <person name="Branco S."/>
            <person name="Kuo A."/>
            <person name="LaButti K."/>
            <person name="Lipzen A."/>
            <person name="Andreopoulos W."/>
            <person name="Pangilinan J."/>
            <person name="Riley R."/>
            <person name="Hundley H."/>
            <person name="Na H."/>
            <person name="Barry K."/>
            <person name="Grigoriev I.V."/>
            <person name="Stajich J.E."/>
            <person name="Kennedy P.G."/>
        </authorList>
    </citation>
    <scope>NUCLEOTIDE SEQUENCE</scope>
    <source>
        <strain evidence="3">MN1</strain>
    </source>
</reference>
<dbReference type="PANTHER" id="PTHR36168">
    <property type="entry name" value="CHROMOSOME 1, WHOLE GENOME SHOTGUN SEQUENCE"/>
    <property type="match status" value="1"/>
</dbReference>
<evidence type="ECO:0000256" key="1">
    <source>
        <dbReference type="SAM" id="Phobius"/>
    </source>
</evidence>
<dbReference type="RefSeq" id="XP_041187324.1">
    <property type="nucleotide sequence ID" value="XM_041341854.1"/>
</dbReference>
<keyword evidence="4" id="KW-1185">Reference proteome</keyword>
<evidence type="ECO:0000313" key="3">
    <source>
        <dbReference type="EMBL" id="KAG1805571.1"/>
    </source>
</evidence>
<keyword evidence="1" id="KW-1133">Transmembrane helix</keyword>
<accession>A0A9P7DXA1</accession>
<dbReference type="AlphaFoldDB" id="A0A9P7DXA1"/>
<keyword evidence="1" id="KW-0812">Transmembrane</keyword>
<evidence type="ECO:0000259" key="2">
    <source>
        <dbReference type="Pfam" id="PF24913"/>
    </source>
</evidence>
<name>A0A9P7DXA1_9AGAM</name>
<organism evidence="3 4">
    <name type="scientific">Suillus subaureus</name>
    <dbReference type="NCBI Taxonomy" id="48587"/>
    <lineage>
        <taxon>Eukaryota</taxon>
        <taxon>Fungi</taxon>
        <taxon>Dikarya</taxon>
        <taxon>Basidiomycota</taxon>
        <taxon>Agaricomycotina</taxon>
        <taxon>Agaricomycetes</taxon>
        <taxon>Agaricomycetidae</taxon>
        <taxon>Boletales</taxon>
        <taxon>Suillineae</taxon>
        <taxon>Suillaceae</taxon>
        <taxon>Suillus</taxon>
    </lineage>
</organism>
<keyword evidence="1" id="KW-0472">Membrane</keyword>
<dbReference type="InterPro" id="IPR027417">
    <property type="entry name" value="P-loop_NTPase"/>
</dbReference>
<dbReference type="InterPro" id="IPR056808">
    <property type="entry name" value="HTH_AAA"/>
</dbReference>
<dbReference type="SUPFAM" id="SSF52540">
    <property type="entry name" value="P-loop containing nucleoside triphosphate hydrolases"/>
    <property type="match status" value="1"/>
</dbReference>
<protein>
    <recommendedName>
        <fullName evidence="2">AAA protein C-terminal winged helix domain-containing protein</fullName>
    </recommendedName>
</protein>
<dbReference type="PANTHER" id="PTHR36168:SF1">
    <property type="entry name" value="ORC1-LIKE AAA ATPASE DOMAIN-CONTAINING PROTEIN"/>
    <property type="match status" value="1"/>
</dbReference>
<dbReference type="OrthoDB" id="511599at2759"/>
<sequence length="516" mass="58910">MQRLYLLTCVRKHTTISARGLTPSQIGRVRASKPDVRLYSAHSRQAPQADNNSFFPPSGSGTWSKVDPSLIVDIALKTLIGLGVVFTGGSLYVFWYKRNVLSKIEAAFNETWDDAALVQLIKQELSRFDLLTPDLEHAGLKRLAAKLFEVNPRRQEQDFIDYIVRGETTGSYFLLIGPKGAGKSGMVFDAMLNIRNKGSVFLEAHPDLEVFRLRLGNALNYEFSEDMQAGLFQRPDPRSGGPAMDIERALDKLHEVAMGSGRRRPLVLVITKIQNFHNDDQGRNLLLQIQQYAERWAIRGIVTVVFTTDDVWPYTLLRKAATLMEVHSVQDLDWGMSKRTLLCRRPDAENVDSVVHVVGGRQSYLNKVSRAEEMLQAAEDLLRLEKAWLESCLGLIPDCDNDGEVVIQQKWSLHCWTLLREFVRLYRAKQKELGDSWDPLKLPVIPAWRCQQIMTRPDYLDELDRLDVVYIDMNANVQPDSMLVLRAVLDIVEKEGFDELLEDVRCRVKEIENLRR</sequence>
<dbReference type="Pfam" id="PF24913">
    <property type="entry name" value="WHD_AAA_fung"/>
    <property type="match status" value="1"/>
</dbReference>
<comment type="caution">
    <text evidence="3">The sequence shown here is derived from an EMBL/GenBank/DDBJ whole genome shotgun (WGS) entry which is preliminary data.</text>
</comment>
<dbReference type="EMBL" id="JABBWG010000052">
    <property type="protein sequence ID" value="KAG1805571.1"/>
    <property type="molecule type" value="Genomic_DNA"/>
</dbReference>
<dbReference type="Proteomes" id="UP000807769">
    <property type="component" value="Unassembled WGS sequence"/>
</dbReference>
<gene>
    <name evidence="3" type="ORF">BJ212DRAFT_1542804</name>
</gene>
<feature type="transmembrane region" description="Helical" evidence="1">
    <location>
        <begin position="74"/>
        <end position="95"/>
    </location>
</feature>